<dbReference type="Proteomes" id="UP000696485">
    <property type="component" value="Unassembled WGS sequence"/>
</dbReference>
<protein>
    <submittedName>
        <fullName evidence="3">Uncharacterized protein</fullName>
    </submittedName>
</protein>
<feature type="compositionally biased region" description="Basic residues" evidence="2">
    <location>
        <begin position="614"/>
        <end position="624"/>
    </location>
</feature>
<feature type="compositionally biased region" description="Basic and acidic residues" evidence="2">
    <location>
        <begin position="23"/>
        <end position="32"/>
    </location>
</feature>
<feature type="region of interest" description="Disordered" evidence="2">
    <location>
        <begin position="204"/>
        <end position="301"/>
    </location>
</feature>
<feature type="region of interest" description="Disordered" evidence="2">
    <location>
        <begin position="932"/>
        <end position="963"/>
    </location>
</feature>
<dbReference type="AlphaFoldDB" id="A0A9P5SJX7"/>
<feature type="region of interest" description="Disordered" evidence="2">
    <location>
        <begin position="766"/>
        <end position="822"/>
    </location>
</feature>
<feature type="region of interest" description="Disordered" evidence="2">
    <location>
        <begin position="614"/>
        <end position="698"/>
    </location>
</feature>
<feature type="coiled-coil region" evidence="1">
    <location>
        <begin position="82"/>
        <end position="109"/>
    </location>
</feature>
<feature type="compositionally biased region" description="Polar residues" evidence="2">
    <location>
        <begin position="943"/>
        <end position="952"/>
    </location>
</feature>
<gene>
    <name evidence="3" type="ORF">BG006_005394</name>
</gene>
<feature type="compositionally biased region" description="Low complexity" evidence="2">
    <location>
        <begin position="686"/>
        <end position="698"/>
    </location>
</feature>
<organism evidence="3 4">
    <name type="scientific">Podila minutissima</name>
    <dbReference type="NCBI Taxonomy" id="64525"/>
    <lineage>
        <taxon>Eukaryota</taxon>
        <taxon>Fungi</taxon>
        <taxon>Fungi incertae sedis</taxon>
        <taxon>Mucoromycota</taxon>
        <taxon>Mortierellomycotina</taxon>
        <taxon>Mortierellomycetes</taxon>
        <taxon>Mortierellales</taxon>
        <taxon>Mortierellaceae</taxon>
        <taxon>Podila</taxon>
    </lineage>
</organism>
<feature type="compositionally biased region" description="Acidic residues" evidence="2">
    <location>
        <begin position="766"/>
        <end position="781"/>
    </location>
</feature>
<feature type="compositionally biased region" description="Basic and acidic residues" evidence="2">
    <location>
        <begin position="225"/>
        <end position="239"/>
    </location>
</feature>
<name>A0A9P5SJX7_9FUNG</name>
<feature type="compositionally biased region" description="Polar residues" evidence="2">
    <location>
        <begin position="249"/>
        <end position="264"/>
    </location>
</feature>
<sequence length="963" mass="107980">MKRAFKSFFGLKKKPDQANLALRDPHDQRSRDTPPPFNTRAIYSQQDVRPIPISRSNTRPLSYPHTSTNTNTNTDPRSLEDIKVYEERLQDLESRIAEVTEQLSHKIRLHNKALEHDRSDDEDELLQSPIPHDDKVLPRRRKDGKSREQASCSTGQIPHSSSSRQGPRVPQKPAYRRSAHSAAIDIPRHRESFVYEETDSFFDPEDYDSSHTTNTHHLSPSSQRYSHDEQVKHDKDKQSKTTRKPVKRNANSYISYDNNASSSKNHARQRGHPSSSDIGKAVNDDYLPNDQMHSHTTNTEPISSKAISAPWQPQVVSPSQAVVTAVSSTGSLFADHTTSPPQPSKSRLSMMFGDRQDSRRPSLPWTPQDHTSHTPGNDSSDSMEEMATSPAKTPISSRRTSVDLDHSAAGNTMVFSTQIKSARHQPLFHEGHSTHSVHAKIELSKLEEDDIQKAHRVIHPYRATGLDTSQIHQSSMIMEPRPTLSSRDPDALPSSPRTSFVAPGSPPQRLRSPIAMAASPRSNYLLSTSPISTVSSEQGTRRFSSATSRGTARRIIYSAELEHGLPKGHIARESNYEVVGEAIVQMTSSIFAERIRSRIHAFLFQDSPRRMNHRKRLPSAHHYHQGHEGVESVQVSEIETSIESRQEPEIENSMCEVSSDAFTEEEEEEEEEENEEEGSIRSRRMSAPPRLGLLSSSPSPSFRAQCEFLQPVRPRSLYSVLRRISPSRYVQEALDMSFMTDAPLHTRCISSYNTALVGGMFPMEMEQNEEEEQEQEEETEEPASGPCPDPSHMERPLHEENDENTENCGSSLAQDPSSSSQVRPVLINGLTCEELLHSIRFESDREGSPGYYGPAEYQRDEEVRWQREEEGRAQQEALNKMKMKQGQETRKRNVGEASFEIVAKVGGALTLAASTAWHTTALLATRIPTAVTTRTHAAGSRTMAITTSSSVAEEQEGPKEASI</sequence>
<keyword evidence="4" id="KW-1185">Reference proteome</keyword>
<evidence type="ECO:0000256" key="2">
    <source>
        <dbReference type="SAM" id="MobiDB-lite"/>
    </source>
</evidence>
<feature type="region of interest" description="Disordered" evidence="2">
    <location>
        <begin position="15"/>
        <end position="79"/>
    </location>
</feature>
<dbReference type="EMBL" id="JAAAUY010000302">
    <property type="protein sequence ID" value="KAF9331770.1"/>
    <property type="molecule type" value="Genomic_DNA"/>
</dbReference>
<feature type="compositionally biased region" description="Polar residues" evidence="2">
    <location>
        <begin position="210"/>
        <end position="224"/>
    </location>
</feature>
<proteinExistence type="predicted"/>
<feature type="region of interest" description="Disordered" evidence="2">
    <location>
        <begin position="481"/>
        <end position="510"/>
    </location>
</feature>
<feature type="region of interest" description="Disordered" evidence="2">
    <location>
        <begin position="354"/>
        <end position="401"/>
    </location>
</feature>
<feature type="compositionally biased region" description="Polar residues" evidence="2">
    <location>
        <begin position="390"/>
        <end position="399"/>
    </location>
</feature>
<evidence type="ECO:0000313" key="3">
    <source>
        <dbReference type="EMBL" id="KAF9331770.1"/>
    </source>
</evidence>
<feature type="compositionally biased region" description="Low complexity" evidence="2">
    <location>
        <begin position="810"/>
        <end position="820"/>
    </location>
</feature>
<evidence type="ECO:0000256" key="1">
    <source>
        <dbReference type="SAM" id="Coils"/>
    </source>
</evidence>
<keyword evidence="1" id="KW-0175">Coiled coil</keyword>
<feature type="compositionally biased region" description="Polar residues" evidence="2">
    <location>
        <begin position="149"/>
        <end position="165"/>
    </location>
</feature>
<accession>A0A9P5SJX7</accession>
<reference evidence="3" key="1">
    <citation type="journal article" date="2020" name="Fungal Divers.">
        <title>Resolving the Mortierellaceae phylogeny through synthesis of multi-gene phylogenetics and phylogenomics.</title>
        <authorList>
            <person name="Vandepol N."/>
            <person name="Liber J."/>
            <person name="Desiro A."/>
            <person name="Na H."/>
            <person name="Kennedy M."/>
            <person name="Barry K."/>
            <person name="Grigoriev I.V."/>
            <person name="Miller A.N."/>
            <person name="O'Donnell K."/>
            <person name="Stajich J.E."/>
            <person name="Bonito G."/>
        </authorList>
    </citation>
    <scope>NUCLEOTIDE SEQUENCE</scope>
    <source>
        <strain evidence="3">NVP1</strain>
    </source>
</reference>
<feature type="compositionally biased region" description="Acidic residues" evidence="2">
    <location>
        <begin position="662"/>
        <end position="677"/>
    </location>
</feature>
<feature type="compositionally biased region" description="Polar residues" evidence="2">
    <location>
        <begin position="54"/>
        <end position="76"/>
    </location>
</feature>
<evidence type="ECO:0000313" key="4">
    <source>
        <dbReference type="Proteomes" id="UP000696485"/>
    </source>
</evidence>
<comment type="caution">
    <text evidence="3">The sequence shown here is derived from an EMBL/GenBank/DDBJ whole genome shotgun (WGS) entry which is preliminary data.</text>
</comment>
<feature type="region of interest" description="Disordered" evidence="2">
    <location>
        <begin position="114"/>
        <end position="190"/>
    </location>
</feature>